<evidence type="ECO:0000313" key="3">
    <source>
        <dbReference type="EMBL" id="GAA4494272.1"/>
    </source>
</evidence>
<dbReference type="InterPro" id="IPR036388">
    <property type="entry name" value="WH-like_DNA-bd_sf"/>
</dbReference>
<dbReference type="InterPro" id="IPR013324">
    <property type="entry name" value="RNA_pol_sigma_r3/r4-like"/>
</dbReference>
<dbReference type="PANTHER" id="PTHR37478">
    <property type="match status" value="1"/>
</dbReference>
<accession>A0ABP8PXP0</accession>
<dbReference type="Pfam" id="PF02001">
    <property type="entry name" value="DUF134"/>
    <property type="match status" value="1"/>
</dbReference>
<dbReference type="Proteomes" id="UP001501321">
    <property type="component" value="Unassembled WGS sequence"/>
</dbReference>
<evidence type="ECO:0000313" key="4">
    <source>
        <dbReference type="Proteomes" id="UP001501321"/>
    </source>
</evidence>
<comment type="similarity">
    <text evidence="1 2">Belongs to the UPF0251 family.</text>
</comment>
<dbReference type="InterPro" id="IPR002852">
    <property type="entry name" value="UPF0251"/>
</dbReference>
<dbReference type="RefSeq" id="WP_345009851.1">
    <property type="nucleotide sequence ID" value="NZ_BAABFC010000003.1"/>
</dbReference>
<proteinExistence type="inferred from homology"/>
<keyword evidence="4" id="KW-1185">Reference proteome</keyword>
<dbReference type="EMBL" id="BAABFC010000003">
    <property type="protein sequence ID" value="GAA4494272.1"/>
    <property type="molecule type" value="Genomic_DNA"/>
</dbReference>
<sequence length="107" mass="11518">MPRPKIARCIQARAPFSLFKPNGIPSHRLTQLQLAEDEFEALRLADLQGLQQQEAAKVMGISRQTFANLVKGARRKVAYCLVEGAALALHGEDAGAAPPAATEKPSV</sequence>
<gene>
    <name evidence="3" type="ORF">GCM10023095_05630</name>
</gene>
<organism evidence="3 4">
    <name type="scientific">Pseudaeromonas paramecii</name>
    <dbReference type="NCBI Taxonomy" id="2138166"/>
    <lineage>
        <taxon>Bacteria</taxon>
        <taxon>Pseudomonadati</taxon>
        <taxon>Pseudomonadota</taxon>
        <taxon>Gammaproteobacteria</taxon>
        <taxon>Aeromonadales</taxon>
        <taxon>Aeromonadaceae</taxon>
        <taxon>Pseudaeromonas</taxon>
    </lineage>
</organism>
<dbReference type="SUPFAM" id="SSF88659">
    <property type="entry name" value="Sigma3 and sigma4 domains of RNA polymerase sigma factors"/>
    <property type="match status" value="1"/>
</dbReference>
<name>A0ABP8PXP0_9GAMM</name>
<protein>
    <recommendedName>
        <fullName evidence="2">UPF0251 protein GCM10023095_05630</fullName>
    </recommendedName>
</protein>
<dbReference type="Gene3D" id="1.10.10.10">
    <property type="entry name" value="Winged helix-like DNA-binding domain superfamily/Winged helix DNA-binding domain"/>
    <property type="match status" value="1"/>
</dbReference>
<evidence type="ECO:0000256" key="1">
    <source>
        <dbReference type="ARBA" id="ARBA00009350"/>
    </source>
</evidence>
<comment type="caution">
    <text evidence="3">The sequence shown here is derived from an EMBL/GenBank/DDBJ whole genome shotgun (WGS) entry which is preliminary data.</text>
</comment>
<dbReference type="PANTHER" id="PTHR37478:SF2">
    <property type="entry name" value="UPF0251 PROTEIN TK0562"/>
    <property type="match status" value="1"/>
</dbReference>
<evidence type="ECO:0000256" key="2">
    <source>
        <dbReference type="HAMAP-Rule" id="MF_00674"/>
    </source>
</evidence>
<reference evidence="4" key="1">
    <citation type="journal article" date="2019" name="Int. J. Syst. Evol. Microbiol.">
        <title>The Global Catalogue of Microorganisms (GCM) 10K type strain sequencing project: providing services to taxonomists for standard genome sequencing and annotation.</title>
        <authorList>
            <consortium name="The Broad Institute Genomics Platform"/>
            <consortium name="The Broad Institute Genome Sequencing Center for Infectious Disease"/>
            <person name="Wu L."/>
            <person name="Ma J."/>
        </authorList>
    </citation>
    <scope>NUCLEOTIDE SEQUENCE [LARGE SCALE GENOMIC DNA]</scope>
    <source>
        <strain evidence="4">JCM 32226</strain>
    </source>
</reference>
<dbReference type="HAMAP" id="MF_00674">
    <property type="entry name" value="UPF0251"/>
    <property type="match status" value="1"/>
</dbReference>